<dbReference type="EMBL" id="BPQB01000065">
    <property type="protein sequence ID" value="GJE96944.1"/>
    <property type="molecule type" value="Genomic_DNA"/>
</dbReference>
<feature type="region of interest" description="Disordered" evidence="1">
    <location>
        <begin position="47"/>
        <end position="66"/>
    </location>
</feature>
<gene>
    <name evidence="2" type="ORF">PsYK624_131530</name>
</gene>
<dbReference type="AlphaFoldDB" id="A0A9P3GMG8"/>
<protein>
    <submittedName>
        <fullName evidence="2">Uncharacterized protein</fullName>
    </submittedName>
</protein>
<name>A0A9P3GMG8_9APHY</name>
<sequence length="109" mass="11816">MQPPKKASVGWSSAGKNYDVAVSVDPHAASAHGPSLVSAMGQCADRNWINDRRPSPEACTSTSDDSTRWRLPIAPRIALQAMNAHQNTKDEWKVLVCSRDSVVAGEDEQ</sequence>
<keyword evidence="3" id="KW-1185">Reference proteome</keyword>
<evidence type="ECO:0000256" key="1">
    <source>
        <dbReference type="SAM" id="MobiDB-lite"/>
    </source>
</evidence>
<reference evidence="2 3" key="1">
    <citation type="submission" date="2021-08" db="EMBL/GenBank/DDBJ databases">
        <title>Draft Genome Sequence of Phanerochaete sordida strain YK-624.</title>
        <authorList>
            <person name="Mori T."/>
            <person name="Dohra H."/>
            <person name="Suzuki T."/>
            <person name="Kawagishi H."/>
            <person name="Hirai H."/>
        </authorList>
    </citation>
    <scope>NUCLEOTIDE SEQUENCE [LARGE SCALE GENOMIC DNA]</scope>
    <source>
        <strain evidence="2 3">YK-624</strain>
    </source>
</reference>
<accession>A0A9P3GMG8</accession>
<organism evidence="2 3">
    <name type="scientific">Phanerochaete sordida</name>
    <dbReference type="NCBI Taxonomy" id="48140"/>
    <lineage>
        <taxon>Eukaryota</taxon>
        <taxon>Fungi</taxon>
        <taxon>Dikarya</taxon>
        <taxon>Basidiomycota</taxon>
        <taxon>Agaricomycotina</taxon>
        <taxon>Agaricomycetes</taxon>
        <taxon>Polyporales</taxon>
        <taxon>Phanerochaetaceae</taxon>
        <taxon>Phanerochaete</taxon>
    </lineage>
</organism>
<dbReference type="Proteomes" id="UP000703269">
    <property type="component" value="Unassembled WGS sequence"/>
</dbReference>
<proteinExistence type="predicted"/>
<evidence type="ECO:0000313" key="2">
    <source>
        <dbReference type="EMBL" id="GJE96944.1"/>
    </source>
</evidence>
<evidence type="ECO:0000313" key="3">
    <source>
        <dbReference type="Proteomes" id="UP000703269"/>
    </source>
</evidence>
<comment type="caution">
    <text evidence="2">The sequence shown here is derived from an EMBL/GenBank/DDBJ whole genome shotgun (WGS) entry which is preliminary data.</text>
</comment>